<reference evidence="2" key="1">
    <citation type="submission" date="2025-08" db="UniProtKB">
        <authorList>
            <consortium name="Ensembl"/>
        </authorList>
    </citation>
    <scope>IDENTIFICATION</scope>
</reference>
<dbReference type="AlphaFoldDB" id="A0A8C1PBE8"/>
<dbReference type="GO" id="GO:0046983">
    <property type="term" value="F:protein dimerization activity"/>
    <property type="evidence" value="ECO:0007669"/>
    <property type="project" value="InterPro"/>
</dbReference>
<organism evidence="2 3">
    <name type="scientific">Cyprinus carpio</name>
    <name type="common">Common carp</name>
    <dbReference type="NCBI Taxonomy" id="7962"/>
    <lineage>
        <taxon>Eukaryota</taxon>
        <taxon>Metazoa</taxon>
        <taxon>Chordata</taxon>
        <taxon>Craniata</taxon>
        <taxon>Vertebrata</taxon>
        <taxon>Euteleostomi</taxon>
        <taxon>Actinopterygii</taxon>
        <taxon>Neopterygii</taxon>
        <taxon>Teleostei</taxon>
        <taxon>Ostariophysi</taxon>
        <taxon>Cypriniformes</taxon>
        <taxon>Cyprinidae</taxon>
        <taxon>Cyprininae</taxon>
        <taxon>Cyprinus</taxon>
    </lineage>
</organism>
<keyword evidence="3" id="KW-1185">Reference proteome</keyword>
<dbReference type="Proteomes" id="UP000694427">
    <property type="component" value="Unplaced"/>
</dbReference>
<dbReference type="SUPFAM" id="SSF53098">
    <property type="entry name" value="Ribonuclease H-like"/>
    <property type="match status" value="1"/>
</dbReference>
<reference evidence="2" key="2">
    <citation type="submission" date="2025-09" db="UniProtKB">
        <authorList>
            <consortium name="Ensembl"/>
        </authorList>
    </citation>
    <scope>IDENTIFICATION</scope>
</reference>
<evidence type="ECO:0000313" key="2">
    <source>
        <dbReference type="Ensembl" id="ENSCCRP00010102733.1"/>
    </source>
</evidence>
<dbReference type="InterPro" id="IPR012337">
    <property type="entry name" value="RNaseH-like_sf"/>
</dbReference>
<dbReference type="InterPro" id="IPR008906">
    <property type="entry name" value="HATC_C_dom"/>
</dbReference>
<evidence type="ECO:0000313" key="3">
    <source>
        <dbReference type="Proteomes" id="UP000694427"/>
    </source>
</evidence>
<dbReference type="PANTHER" id="PTHR45913">
    <property type="entry name" value="EPM2A-INTERACTING PROTEIN 1"/>
    <property type="match status" value="1"/>
</dbReference>
<accession>A0A8C1PBE8</accession>
<sequence length="175" mass="19676">MRAFPVKLDLFATDLITGRMLHFPTLRKCISSPAQITDVMTDFIARLKMNFAGRLDGLVLPTEVAVFVRDPFTVAIEGDLSARAKQLCTNGPTMFWTNVNVHQFPNIKKVAIVMLSMFGSTYTCESSFSHMNSIKSNSRCSLTDRTLHQCLRIALTTYEPKVTALVQNKKCHFSH</sequence>
<dbReference type="Pfam" id="PF05699">
    <property type="entry name" value="Dimer_Tnp_hAT"/>
    <property type="match status" value="1"/>
</dbReference>
<evidence type="ECO:0000259" key="1">
    <source>
        <dbReference type="Pfam" id="PF05699"/>
    </source>
</evidence>
<proteinExistence type="predicted"/>
<name>A0A8C1PBE8_CYPCA</name>
<feature type="domain" description="HAT C-terminal dimerisation" evidence="1">
    <location>
        <begin position="93"/>
        <end position="151"/>
    </location>
</feature>
<dbReference type="Ensembl" id="ENSCCRT00010114121.1">
    <property type="protein sequence ID" value="ENSCCRP00010102733.1"/>
    <property type="gene ID" value="ENSCCRG00010045228.1"/>
</dbReference>
<dbReference type="PANTHER" id="PTHR45913:SF5">
    <property type="entry name" value="GENERAL TRANSCRIPTION FACTOR II-I REPEAT DOMAIN-CONTAINING PROTEIN 2A-LIKE PROTEIN"/>
    <property type="match status" value="1"/>
</dbReference>
<protein>
    <recommendedName>
        <fullName evidence="1">HAT C-terminal dimerisation domain-containing protein</fullName>
    </recommendedName>
</protein>